<organism evidence="1 2">
    <name type="scientific">Ixodes persulcatus</name>
    <name type="common">Taiga tick</name>
    <dbReference type="NCBI Taxonomy" id="34615"/>
    <lineage>
        <taxon>Eukaryota</taxon>
        <taxon>Metazoa</taxon>
        <taxon>Ecdysozoa</taxon>
        <taxon>Arthropoda</taxon>
        <taxon>Chelicerata</taxon>
        <taxon>Arachnida</taxon>
        <taxon>Acari</taxon>
        <taxon>Parasitiformes</taxon>
        <taxon>Ixodida</taxon>
        <taxon>Ixodoidea</taxon>
        <taxon>Ixodidae</taxon>
        <taxon>Ixodinae</taxon>
        <taxon>Ixodes</taxon>
    </lineage>
</organism>
<sequence>MQSLMVQVKSVNTITYTLSHGSCCSAFLLTAPQALMPGATETLALNVLNPPKDGHATIQLLAPSGQVLSETSVKSAGGFPQTVSLDVPKELPVGSSLAAIGKFGRYSFDKRLSVKVADGNAGFIIIIQTDKPVYRAGEVGVTQLEMELSKEPPLGQWKIFCRLLGRETRKPFQVDEYALPKFGVEVVPPPYIFPEETNTTWKICAQ</sequence>
<dbReference type="EMBL" id="JABSTQ010011281">
    <property type="protein sequence ID" value="KAG0413218.1"/>
    <property type="molecule type" value="Genomic_DNA"/>
</dbReference>
<name>A0AC60P1B4_IXOPE</name>
<accession>A0AC60P1B4</accession>
<reference evidence="1 2" key="1">
    <citation type="journal article" date="2020" name="Cell">
        <title>Large-Scale Comparative Analyses of Tick Genomes Elucidate Their Genetic Diversity and Vector Capacities.</title>
        <authorList>
            <consortium name="Tick Genome and Microbiome Consortium (TIGMIC)"/>
            <person name="Jia N."/>
            <person name="Wang J."/>
            <person name="Shi W."/>
            <person name="Du L."/>
            <person name="Sun Y."/>
            <person name="Zhan W."/>
            <person name="Jiang J.F."/>
            <person name="Wang Q."/>
            <person name="Zhang B."/>
            <person name="Ji P."/>
            <person name="Bell-Sakyi L."/>
            <person name="Cui X.M."/>
            <person name="Yuan T.T."/>
            <person name="Jiang B.G."/>
            <person name="Yang W.F."/>
            <person name="Lam T.T."/>
            <person name="Chang Q.C."/>
            <person name="Ding S.J."/>
            <person name="Wang X.J."/>
            <person name="Zhu J.G."/>
            <person name="Ruan X.D."/>
            <person name="Zhao L."/>
            <person name="Wei J.T."/>
            <person name="Ye R.Z."/>
            <person name="Que T.C."/>
            <person name="Du C.H."/>
            <person name="Zhou Y.H."/>
            <person name="Cheng J.X."/>
            <person name="Dai P.F."/>
            <person name="Guo W.B."/>
            <person name="Han X.H."/>
            <person name="Huang E.J."/>
            <person name="Li L.F."/>
            <person name="Wei W."/>
            <person name="Gao Y.C."/>
            <person name="Liu J.Z."/>
            <person name="Shao H.Z."/>
            <person name="Wang X."/>
            <person name="Wang C.C."/>
            <person name="Yang T.C."/>
            <person name="Huo Q.B."/>
            <person name="Li W."/>
            <person name="Chen H.Y."/>
            <person name="Chen S.E."/>
            <person name="Zhou L.G."/>
            <person name="Ni X.B."/>
            <person name="Tian J.H."/>
            <person name="Sheng Y."/>
            <person name="Liu T."/>
            <person name="Pan Y.S."/>
            <person name="Xia L.Y."/>
            <person name="Li J."/>
            <person name="Zhao F."/>
            <person name="Cao W.C."/>
        </authorList>
    </citation>
    <scope>NUCLEOTIDE SEQUENCE [LARGE SCALE GENOMIC DNA]</scope>
    <source>
        <strain evidence="1">Iper-2018</strain>
    </source>
</reference>
<gene>
    <name evidence="1" type="ORF">HPB47_009636</name>
</gene>
<protein>
    <submittedName>
        <fullName evidence="1">Uncharacterized protein</fullName>
    </submittedName>
</protein>
<evidence type="ECO:0000313" key="1">
    <source>
        <dbReference type="EMBL" id="KAG0413218.1"/>
    </source>
</evidence>
<proteinExistence type="predicted"/>
<evidence type="ECO:0000313" key="2">
    <source>
        <dbReference type="Proteomes" id="UP000805193"/>
    </source>
</evidence>
<comment type="caution">
    <text evidence="1">The sequence shown here is derived from an EMBL/GenBank/DDBJ whole genome shotgun (WGS) entry which is preliminary data.</text>
</comment>
<keyword evidence="2" id="KW-1185">Reference proteome</keyword>
<dbReference type="Proteomes" id="UP000805193">
    <property type="component" value="Unassembled WGS sequence"/>
</dbReference>